<gene>
    <name evidence="7" type="ORF">SAMN05421678_109253</name>
</gene>
<proteinExistence type="predicted"/>
<feature type="transmembrane region" description="Helical" evidence="6">
    <location>
        <begin position="228"/>
        <end position="249"/>
    </location>
</feature>
<feature type="transmembrane region" description="Helical" evidence="6">
    <location>
        <begin position="165"/>
        <end position="189"/>
    </location>
</feature>
<feature type="transmembrane region" description="Helical" evidence="6">
    <location>
        <begin position="261"/>
        <end position="278"/>
    </location>
</feature>
<protein>
    <submittedName>
        <fullName evidence="7">Predicted arabinose efflux permease, MFS family</fullName>
    </submittedName>
</protein>
<keyword evidence="4 6" id="KW-1133">Transmembrane helix</keyword>
<evidence type="ECO:0000256" key="4">
    <source>
        <dbReference type="ARBA" id="ARBA00022989"/>
    </source>
</evidence>
<evidence type="ECO:0000256" key="6">
    <source>
        <dbReference type="SAM" id="Phobius"/>
    </source>
</evidence>
<dbReference type="CDD" id="cd06173">
    <property type="entry name" value="MFS_MefA_like"/>
    <property type="match status" value="1"/>
</dbReference>
<evidence type="ECO:0000313" key="7">
    <source>
        <dbReference type="EMBL" id="SFG90457.1"/>
    </source>
</evidence>
<evidence type="ECO:0000313" key="8">
    <source>
        <dbReference type="Proteomes" id="UP000199052"/>
    </source>
</evidence>
<dbReference type="STRING" id="504797.SAMN05421678_109253"/>
<evidence type="ECO:0000256" key="2">
    <source>
        <dbReference type="ARBA" id="ARBA00022475"/>
    </source>
</evidence>
<dbReference type="InterPro" id="IPR036259">
    <property type="entry name" value="MFS_trans_sf"/>
</dbReference>
<feature type="transmembrane region" description="Helical" evidence="6">
    <location>
        <begin position="52"/>
        <end position="73"/>
    </location>
</feature>
<name>A0A1I2VQ75_9ACTN</name>
<dbReference type="SUPFAM" id="SSF103473">
    <property type="entry name" value="MFS general substrate transporter"/>
    <property type="match status" value="1"/>
</dbReference>
<dbReference type="InterPro" id="IPR011701">
    <property type="entry name" value="MFS"/>
</dbReference>
<comment type="subcellular location">
    <subcellularLocation>
        <location evidence="1">Cell membrane</location>
        <topology evidence="1">Multi-pass membrane protein</topology>
    </subcellularLocation>
</comment>
<organism evidence="7 8">
    <name type="scientific">Actinopolymorpha cephalotaxi</name>
    <dbReference type="NCBI Taxonomy" id="504797"/>
    <lineage>
        <taxon>Bacteria</taxon>
        <taxon>Bacillati</taxon>
        <taxon>Actinomycetota</taxon>
        <taxon>Actinomycetes</taxon>
        <taxon>Propionibacteriales</taxon>
        <taxon>Actinopolymorphaceae</taxon>
        <taxon>Actinopolymorpha</taxon>
    </lineage>
</organism>
<accession>A0A1I2VQ75</accession>
<dbReference type="Proteomes" id="UP000199052">
    <property type="component" value="Unassembled WGS sequence"/>
</dbReference>
<sequence>MPVPHAVTPLRRNRDFMVLWTGHAISALGSSIAMIAYPLLALLATGSARTAGLIAFVGMAAGAVLRLPAGVFVDRLPRRALLVTCDAIRAVTTASVALAVVTGRLSMAHLVVAAVVNAACDAFFDPAQMVTVRQVVPTAQLPNAMAQNEARGHLAALGGPPLGGLLFGVAAALPIAAQAASFVTSGLLIGSIRQKLHGGQGQRANLRPLRHDLLTGIRVVWANTFLRVTLLSAAGYSFIFPAVVLVVIASTRARGAPAAEIGAALSLAGVGGILGAWLSPQLQRRLPPPVLVYLFCTTTTLALGALTFAYSPFLIGALLALTYFTSAPANGMLAAVQISITQPELQGRVLSAAMLVAGLAAPLGPLAGGWLLQDFGVRATFVVLTCMSAALTAVVLLSSAIRHMRPPSAIDRESHAEGR</sequence>
<dbReference type="GO" id="GO:0005886">
    <property type="term" value="C:plasma membrane"/>
    <property type="evidence" value="ECO:0007669"/>
    <property type="project" value="UniProtKB-SubCell"/>
</dbReference>
<dbReference type="Gene3D" id="1.20.1250.20">
    <property type="entry name" value="MFS general substrate transporter like domains"/>
    <property type="match status" value="1"/>
</dbReference>
<keyword evidence="3 6" id="KW-0812">Transmembrane</keyword>
<dbReference type="Pfam" id="PF07690">
    <property type="entry name" value="MFS_1"/>
    <property type="match status" value="1"/>
</dbReference>
<evidence type="ECO:0000256" key="5">
    <source>
        <dbReference type="ARBA" id="ARBA00023136"/>
    </source>
</evidence>
<dbReference type="AlphaFoldDB" id="A0A1I2VQ75"/>
<feature type="transmembrane region" description="Helical" evidence="6">
    <location>
        <begin position="290"/>
        <end position="311"/>
    </location>
</feature>
<evidence type="ECO:0000256" key="3">
    <source>
        <dbReference type="ARBA" id="ARBA00022692"/>
    </source>
</evidence>
<dbReference type="PANTHER" id="PTHR23513:SF6">
    <property type="entry name" value="MAJOR FACILITATOR SUPERFAMILY ASSOCIATED DOMAIN-CONTAINING PROTEIN"/>
    <property type="match status" value="1"/>
</dbReference>
<feature type="transmembrane region" description="Helical" evidence="6">
    <location>
        <begin position="18"/>
        <end position="40"/>
    </location>
</feature>
<dbReference type="GO" id="GO:0022857">
    <property type="term" value="F:transmembrane transporter activity"/>
    <property type="evidence" value="ECO:0007669"/>
    <property type="project" value="InterPro"/>
</dbReference>
<dbReference type="PANTHER" id="PTHR23513">
    <property type="entry name" value="INTEGRAL MEMBRANE EFFLUX PROTEIN-RELATED"/>
    <property type="match status" value="1"/>
</dbReference>
<keyword evidence="2" id="KW-1003">Cell membrane</keyword>
<feature type="transmembrane region" description="Helical" evidence="6">
    <location>
        <begin position="317"/>
        <end position="340"/>
    </location>
</feature>
<dbReference type="EMBL" id="FOOI01000009">
    <property type="protein sequence ID" value="SFG90457.1"/>
    <property type="molecule type" value="Genomic_DNA"/>
</dbReference>
<keyword evidence="5 6" id="KW-0472">Membrane</keyword>
<evidence type="ECO:0000256" key="1">
    <source>
        <dbReference type="ARBA" id="ARBA00004651"/>
    </source>
</evidence>
<reference evidence="7 8" key="1">
    <citation type="submission" date="2016-10" db="EMBL/GenBank/DDBJ databases">
        <authorList>
            <person name="de Groot N.N."/>
        </authorList>
    </citation>
    <scope>NUCLEOTIDE SEQUENCE [LARGE SCALE GENOMIC DNA]</scope>
    <source>
        <strain evidence="7 8">CPCC 202808</strain>
    </source>
</reference>
<feature type="transmembrane region" description="Helical" evidence="6">
    <location>
        <begin position="378"/>
        <end position="397"/>
    </location>
</feature>
<feature type="transmembrane region" description="Helical" evidence="6">
    <location>
        <begin position="352"/>
        <end position="372"/>
    </location>
</feature>